<dbReference type="InterPro" id="IPR011990">
    <property type="entry name" value="TPR-like_helical_dom_sf"/>
</dbReference>
<dbReference type="OrthoDB" id="1487410at2759"/>
<dbReference type="STRING" id="4555.A0A368R3B0"/>
<name>A0A368R3B0_SETIT</name>
<reference evidence="4" key="1">
    <citation type="journal article" date="2012" name="Nat. Biotechnol.">
        <title>Reference genome sequence of the model plant Setaria.</title>
        <authorList>
            <person name="Bennetzen J.L."/>
            <person name="Schmutz J."/>
            <person name="Wang H."/>
            <person name="Percifield R."/>
            <person name="Hawkins J."/>
            <person name="Pontaroli A.C."/>
            <person name="Estep M."/>
            <person name="Feng L."/>
            <person name="Vaughn J.N."/>
            <person name="Grimwood J."/>
            <person name="Jenkins J."/>
            <person name="Barry K."/>
            <person name="Lindquist E."/>
            <person name="Hellsten U."/>
            <person name="Deshpande S."/>
            <person name="Wang X."/>
            <person name="Wu X."/>
            <person name="Mitros T."/>
            <person name="Triplett J."/>
            <person name="Yang X."/>
            <person name="Ye C.Y."/>
            <person name="Mauro-Herrera M."/>
            <person name="Wang L."/>
            <person name="Li P."/>
            <person name="Sharma M."/>
            <person name="Sharma R."/>
            <person name="Ronald P.C."/>
            <person name="Panaud O."/>
            <person name="Kellogg E.A."/>
            <person name="Brutnell T.P."/>
            <person name="Doust A.N."/>
            <person name="Tuskan G.A."/>
            <person name="Rokhsar D."/>
            <person name="Devos K.M."/>
        </authorList>
    </citation>
    <scope>NUCLEOTIDE SEQUENCE [LARGE SCALE GENOMIC DNA]</scope>
    <source>
        <strain evidence="4">Yugu1</strain>
    </source>
</reference>
<dbReference type="PANTHER" id="PTHR47926">
    <property type="entry name" value="PENTATRICOPEPTIDE REPEAT-CONTAINING PROTEIN"/>
    <property type="match status" value="1"/>
</dbReference>
<dbReference type="GO" id="GO:0009451">
    <property type="term" value="P:RNA modification"/>
    <property type="evidence" value="ECO:0007669"/>
    <property type="project" value="InterPro"/>
</dbReference>
<dbReference type="EMBL" id="CM003532">
    <property type="protein sequence ID" value="RCV24030.1"/>
    <property type="molecule type" value="Genomic_DNA"/>
</dbReference>
<keyword evidence="2" id="KW-0809">Transit peptide</keyword>
<feature type="repeat" description="PPR" evidence="3">
    <location>
        <begin position="135"/>
        <end position="169"/>
    </location>
</feature>
<dbReference type="GO" id="GO:0003723">
    <property type="term" value="F:RNA binding"/>
    <property type="evidence" value="ECO:0007669"/>
    <property type="project" value="InterPro"/>
</dbReference>
<reference evidence="4" key="2">
    <citation type="submission" date="2015-07" db="EMBL/GenBank/DDBJ databases">
        <authorList>
            <person name="Noorani M."/>
        </authorList>
    </citation>
    <scope>NUCLEOTIDE SEQUENCE</scope>
    <source>
        <strain evidence="4">Yugu1</strain>
    </source>
</reference>
<dbReference type="InterPro" id="IPR002885">
    <property type="entry name" value="PPR_rpt"/>
</dbReference>
<evidence type="ECO:0000256" key="1">
    <source>
        <dbReference type="ARBA" id="ARBA00022737"/>
    </source>
</evidence>
<dbReference type="Pfam" id="PF01535">
    <property type="entry name" value="PPR"/>
    <property type="match status" value="1"/>
</dbReference>
<dbReference type="InterPro" id="IPR046960">
    <property type="entry name" value="PPR_At4g14850-like_plant"/>
</dbReference>
<evidence type="ECO:0008006" key="5">
    <source>
        <dbReference type="Google" id="ProtNLM"/>
    </source>
</evidence>
<proteinExistence type="predicted"/>
<gene>
    <name evidence="4" type="ORF">SETIT_5G052300v2</name>
</gene>
<protein>
    <recommendedName>
        <fullName evidence="5">Pentatricopeptide repeat-containing protein</fullName>
    </recommendedName>
</protein>
<evidence type="ECO:0000256" key="2">
    <source>
        <dbReference type="ARBA" id="ARBA00022946"/>
    </source>
</evidence>
<accession>A0A368R3B0</accession>
<dbReference type="AlphaFoldDB" id="A0A368R3B0"/>
<dbReference type="Gene3D" id="1.25.40.10">
    <property type="entry name" value="Tetratricopeptide repeat domain"/>
    <property type="match status" value="1"/>
</dbReference>
<dbReference type="PROSITE" id="PS51375">
    <property type="entry name" value="PPR"/>
    <property type="match status" value="1"/>
</dbReference>
<evidence type="ECO:0000313" key="4">
    <source>
        <dbReference type="EMBL" id="RCV24030.1"/>
    </source>
</evidence>
<evidence type="ECO:0000256" key="3">
    <source>
        <dbReference type="PROSITE-ProRule" id="PRU00708"/>
    </source>
</evidence>
<keyword evidence="1" id="KW-0677">Repeat</keyword>
<organism evidence="4">
    <name type="scientific">Setaria italica</name>
    <name type="common">Foxtail millet</name>
    <name type="synonym">Panicum italicum</name>
    <dbReference type="NCBI Taxonomy" id="4555"/>
    <lineage>
        <taxon>Eukaryota</taxon>
        <taxon>Viridiplantae</taxon>
        <taxon>Streptophyta</taxon>
        <taxon>Embryophyta</taxon>
        <taxon>Tracheophyta</taxon>
        <taxon>Spermatophyta</taxon>
        <taxon>Magnoliopsida</taxon>
        <taxon>Liliopsida</taxon>
        <taxon>Poales</taxon>
        <taxon>Poaceae</taxon>
        <taxon>PACMAD clade</taxon>
        <taxon>Panicoideae</taxon>
        <taxon>Panicodae</taxon>
        <taxon>Paniceae</taxon>
        <taxon>Cenchrinae</taxon>
        <taxon>Setaria</taxon>
    </lineage>
</organism>
<sequence>MSVAAAGSAPPPPPLSWAYQIRVAYAHGHFRDAVSLFLLMRASAAPRSSVLASLPAALNSCAAHGLRALGASLHGLAIRSGAFGDRFTANALLNIYCKLPDSYLHSSGVISVDGTESATALESVRKVFDEMLERDVVSWNILVMGCAEEGRHQEALGLVRKPSKRAIERAKRASASVCPHGIFSRKIVHICALKRSCRFEAGGSVRIRRLQNVKNARLFFPPKTCVHHCIPF</sequence>